<keyword evidence="3" id="KW-1185">Reference proteome</keyword>
<feature type="compositionally biased region" description="Low complexity" evidence="1">
    <location>
        <begin position="809"/>
        <end position="818"/>
    </location>
</feature>
<organism evidence="2 3">
    <name type="scientific">Chlamydomonas incerta</name>
    <dbReference type="NCBI Taxonomy" id="51695"/>
    <lineage>
        <taxon>Eukaryota</taxon>
        <taxon>Viridiplantae</taxon>
        <taxon>Chlorophyta</taxon>
        <taxon>core chlorophytes</taxon>
        <taxon>Chlorophyceae</taxon>
        <taxon>CS clade</taxon>
        <taxon>Chlamydomonadales</taxon>
        <taxon>Chlamydomonadaceae</taxon>
        <taxon>Chlamydomonas</taxon>
    </lineage>
</organism>
<protein>
    <submittedName>
        <fullName evidence="2">Uncharacterized protein</fullName>
    </submittedName>
</protein>
<dbReference type="EMBL" id="JAEHOC010000060">
    <property type="protein sequence ID" value="KAG2424908.1"/>
    <property type="molecule type" value="Genomic_DNA"/>
</dbReference>
<evidence type="ECO:0000313" key="3">
    <source>
        <dbReference type="Proteomes" id="UP000650467"/>
    </source>
</evidence>
<name>A0A835SK18_CHLIN</name>
<dbReference type="Proteomes" id="UP000650467">
    <property type="component" value="Unassembled WGS sequence"/>
</dbReference>
<reference evidence="2" key="1">
    <citation type="journal article" date="2020" name="bioRxiv">
        <title>Comparative genomics of Chlamydomonas.</title>
        <authorList>
            <person name="Craig R.J."/>
            <person name="Hasan A.R."/>
            <person name="Ness R.W."/>
            <person name="Keightley P.D."/>
        </authorList>
    </citation>
    <scope>NUCLEOTIDE SEQUENCE</scope>
    <source>
        <strain evidence="2">SAG 7.73</strain>
    </source>
</reference>
<evidence type="ECO:0000256" key="1">
    <source>
        <dbReference type="SAM" id="MobiDB-lite"/>
    </source>
</evidence>
<evidence type="ECO:0000313" key="2">
    <source>
        <dbReference type="EMBL" id="KAG2424908.1"/>
    </source>
</evidence>
<dbReference type="AlphaFoldDB" id="A0A835SK18"/>
<sequence>MDPYDACRAKFLHAMRLPAPMVNGECEVSTRMARAFLFVPSYFPTNELPAADQGKLGAKKVPFVYMPGRVRHGGWTAEDPVYDAGLNENHLVILKSCAIQGLDFDGFVHGDVDEYVDDSGALLGAECFEQELPGNFEALVVDAAYCMVQAYLQHLHHSCLGKQRVYILSSMLSPLKRGGTNLVITAYFPDGKRGHPWQLPFDIPCIEGGRCYVVPRPLIYRFSDTLENYDVVFRSGRTRLSRGALVAAMGGVVGALGKAGAEGTSLAISGHRETGRGSVIVHVRRVIAGAATSADAFYDALRAATAAVAAEHKLQALKVAHANKNLPFNDAHWVVKRAMVGKADKLIVCGKYTATVGKREYLEEMSNFSSKDSFNKVVTELEKDLLAVAAIKAKIIEMSDCLDNPYEKVSGCLLDRANACFRALFRKLHKKASAGPLHMLWELEFRGTVRVHECSITAVGDELTFAYNDAGADNALAVPAAGQAVSVLDTYVPEQVLPASRTDAKFGQDELVALEGVLSDILGMCDLCGMQAPPGLPPWALLARVADDGASCERYKARLAVLRMAALNYLLYVQIGQLWYDINDDLNAGAEVPLSAFAGYSTTQEVMKTLKQAQDLFHLDLTSGHVIGAVPIVDTYLNCISHGVLDLYKLPEHSVEDEPMEFQQSKRDAPNLLTSRKKQRLELDRRVAQYLCDLTEDLPLLSLQPAELDFVKKLQDVATDADLHAVMAELPRISGAMTGGPVPTLAFLEFAERVEQLPDDMMQLFRASAPALEQAPDSQQQQPLLLTDKPDSDAGDSDGGDTDEEEDAAVSVEAAEPSPDSDADSDVLLLS</sequence>
<gene>
    <name evidence="2" type="ORF">HXX76_014066</name>
</gene>
<feature type="compositionally biased region" description="Acidic residues" evidence="1">
    <location>
        <begin position="793"/>
        <end position="808"/>
    </location>
</feature>
<proteinExistence type="predicted"/>
<accession>A0A835SK18</accession>
<feature type="region of interest" description="Disordered" evidence="1">
    <location>
        <begin position="771"/>
        <end position="831"/>
    </location>
</feature>
<comment type="caution">
    <text evidence="2">The sequence shown here is derived from an EMBL/GenBank/DDBJ whole genome shotgun (WGS) entry which is preliminary data.</text>
</comment>